<dbReference type="PROSITE" id="PS50082">
    <property type="entry name" value="WD_REPEATS_2"/>
    <property type="match status" value="4"/>
</dbReference>
<keyword evidence="5" id="KW-0175">Coiled coil</keyword>
<dbReference type="SUPFAM" id="SSF50978">
    <property type="entry name" value="WD40 repeat-like"/>
    <property type="match status" value="1"/>
</dbReference>
<dbReference type="GO" id="GO:0000421">
    <property type="term" value="C:autophagosome membrane"/>
    <property type="evidence" value="ECO:0007669"/>
    <property type="project" value="TreeGrafter"/>
</dbReference>
<dbReference type="EMBL" id="CAKAEH010001683">
    <property type="protein sequence ID" value="CAG9538626.1"/>
    <property type="molecule type" value="Genomic_DNA"/>
</dbReference>
<dbReference type="GO" id="GO:0000045">
    <property type="term" value="P:autophagosome assembly"/>
    <property type="evidence" value="ECO:0007669"/>
    <property type="project" value="InterPro"/>
</dbReference>
<reference evidence="7" key="1">
    <citation type="submission" date="2021-09" db="EMBL/GenBank/DDBJ databases">
        <authorList>
            <consortium name="Pathogen Informatics"/>
        </authorList>
    </citation>
    <scope>NUCLEOTIDE SEQUENCE</scope>
</reference>
<dbReference type="InterPro" id="IPR015943">
    <property type="entry name" value="WD40/YVTN_repeat-like_dom_sf"/>
</dbReference>
<keyword evidence="8" id="KW-1185">Reference proteome</keyword>
<feature type="repeat" description="WD" evidence="4">
    <location>
        <begin position="284"/>
        <end position="315"/>
    </location>
</feature>
<feature type="domain" description="Autophagy-related protein 16" evidence="6">
    <location>
        <begin position="16"/>
        <end position="182"/>
    </location>
</feature>
<dbReference type="PANTHER" id="PTHR19878:SF8">
    <property type="entry name" value="AUTOPHAGY-RELATED 16, ISOFORM F"/>
    <property type="match status" value="1"/>
</dbReference>
<dbReference type="OrthoDB" id="6262491at2759"/>
<evidence type="ECO:0000259" key="6">
    <source>
        <dbReference type="Pfam" id="PF08614"/>
    </source>
</evidence>
<name>A0A8J2M3G7_9BILA</name>
<evidence type="ECO:0000256" key="5">
    <source>
        <dbReference type="SAM" id="Coils"/>
    </source>
</evidence>
<keyword evidence="3" id="KW-0677">Repeat</keyword>
<evidence type="ECO:0000313" key="8">
    <source>
        <dbReference type="Proteomes" id="UP000746747"/>
    </source>
</evidence>
<evidence type="ECO:0000313" key="7">
    <source>
        <dbReference type="EMBL" id="CAG9538626.1"/>
    </source>
</evidence>
<feature type="repeat" description="WD" evidence="4">
    <location>
        <begin position="467"/>
        <end position="495"/>
    </location>
</feature>
<dbReference type="InterPro" id="IPR001680">
    <property type="entry name" value="WD40_rpt"/>
</dbReference>
<dbReference type="PRINTS" id="PR00320">
    <property type="entry name" value="GPROTEINBRPT"/>
</dbReference>
<keyword evidence="2 4" id="KW-0853">WD repeat</keyword>
<dbReference type="GO" id="GO:0043495">
    <property type="term" value="F:protein-membrane adaptor activity"/>
    <property type="evidence" value="ECO:0007669"/>
    <property type="project" value="TreeGrafter"/>
</dbReference>
<dbReference type="GO" id="GO:0034274">
    <property type="term" value="C:Atg12-Atg5-Atg16 complex"/>
    <property type="evidence" value="ECO:0007669"/>
    <property type="project" value="TreeGrafter"/>
</dbReference>
<feature type="repeat" description="WD" evidence="4">
    <location>
        <begin position="326"/>
        <end position="367"/>
    </location>
</feature>
<dbReference type="SMART" id="SM00320">
    <property type="entry name" value="WD40"/>
    <property type="match status" value="7"/>
</dbReference>
<gene>
    <name evidence="7" type="ORF">CJOHNSTONI_LOCUS8318</name>
</gene>
<dbReference type="GO" id="GO:0034045">
    <property type="term" value="C:phagophore assembly site membrane"/>
    <property type="evidence" value="ECO:0007669"/>
    <property type="project" value="TreeGrafter"/>
</dbReference>
<dbReference type="InterPro" id="IPR036322">
    <property type="entry name" value="WD40_repeat_dom_sf"/>
</dbReference>
<dbReference type="CDD" id="cd00200">
    <property type="entry name" value="WD40"/>
    <property type="match status" value="1"/>
</dbReference>
<comment type="caution">
    <text evidence="7">The sequence shown here is derived from an EMBL/GenBank/DDBJ whole genome shotgun (WGS) entry which is preliminary data.</text>
</comment>
<dbReference type="Pfam" id="PF23869">
    <property type="entry name" value="Beta-prop_WDR75_1st"/>
    <property type="match status" value="1"/>
</dbReference>
<protein>
    <recommendedName>
        <fullName evidence="6">Autophagy-related protein 16 domain-containing protein</fullName>
    </recommendedName>
</protein>
<dbReference type="AlphaFoldDB" id="A0A8J2M3G7"/>
<feature type="coiled-coil region" evidence="5">
    <location>
        <begin position="67"/>
        <end position="195"/>
    </location>
</feature>
<dbReference type="Pfam" id="PF08614">
    <property type="entry name" value="ATG16"/>
    <property type="match status" value="1"/>
</dbReference>
<sequence length="531" mass="60457">MDETDTIDNGFRATIIQQLEHRNVVCRQFDSLFTSYCELTEYVANMARSGRMRHGSSTSLAGSSDRTMELEAELADLYRKKEQNDQQLIETNNRLSVVTRELSAINIVKEECQKENQKLKKKLKEKEEELTALEEANTLLKDEHFALQASYDSIENKYREAQEERNNLVERIKDLKEKEVQWINEQNEREQEERRRRLAADIESALNMSHNNEDKTYGFEIINSTNQVVGDIIPSQCKAKLDYGDDVNDILWHPNGKIFAGGGGDHKLRLYKVVDDKFEKIVSLAGSNESILRIDFAAQTSKVLGAGNDNAVRIWGTDDHVVKHSLTGHGNKVSSAKFFQDGLQVVSGSYDRTFKLWDLRTAKCLRTYFTNSVVYDIISSDRTKMVASSHYDRKVRFWDTKLNEPVRVVEFANKVTSLVLSVDSSVMLASARDETISLIDLRSYQIVHIYSADQYRTGSDHIRCTISPGMEYIASGSSDGAIFIWNLKTTKLEKTLQKGGHERGVHSVSWHPKGNMLLSAGKEKTVCLWTI</sequence>
<dbReference type="Gene3D" id="2.130.10.10">
    <property type="entry name" value="YVTN repeat-like/Quinoprotein amine dehydrogenase"/>
    <property type="match status" value="3"/>
</dbReference>
<evidence type="ECO:0000256" key="4">
    <source>
        <dbReference type="PROSITE-ProRule" id="PRU00221"/>
    </source>
</evidence>
<evidence type="ECO:0000256" key="2">
    <source>
        <dbReference type="ARBA" id="ARBA00022574"/>
    </source>
</evidence>
<organism evidence="7 8">
    <name type="scientific">Cercopithifilaria johnstoni</name>
    <dbReference type="NCBI Taxonomy" id="2874296"/>
    <lineage>
        <taxon>Eukaryota</taxon>
        <taxon>Metazoa</taxon>
        <taxon>Ecdysozoa</taxon>
        <taxon>Nematoda</taxon>
        <taxon>Chromadorea</taxon>
        <taxon>Rhabditida</taxon>
        <taxon>Spirurina</taxon>
        <taxon>Spiruromorpha</taxon>
        <taxon>Filarioidea</taxon>
        <taxon>Onchocercidae</taxon>
        <taxon>Cercopithifilaria</taxon>
    </lineage>
</organism>
<comment type="similarity">
    <text evidence="1">Belongs to the WD repeat ATG16 family.</text>
</comment>
<dbReference type="PROSITE" id="PS50294">
    <property type="entry name" value="WD_REPEATS_REGION"/>
    <property type="match status" value="2"/>
</dbReference>
<dbReference type="Proteomes" id="UP000746747">
    <property type="component" value="Unassembled WGS sequence"/>
</dbReference>
<dbReference type="InterPro" id="IPR013923">
    <property type="entry name" value="Autophagy-rel_prot_16_dom"/>
</dbReference>
<accession>A0A8J2M3G7</accession>
<evidence type="ECO:0000256" key="1">
    <source>
        <dbReference type="ARBA" id="ARBA00009271"/>
    </source>
</evidence>
<dbReference type="InterPro" id="IPR045160">
    <property type="entry name" value="ATG16"/>
</dbReference>
<evidence type="ECO:0000256" key="3">
    <source>
        <dbReference type="ARBA" id="ARBA00022737"/>
    </source>
</evidence>
<feature type="repeat" description="WD" evidence="4">
    <location>
        <begin position="498"/>
        <end position="531"/>
    </location>
</feature>
<proteinExistence type="inferred from homology"/>
<dbReference type="InterPro" id="IPR020472">
    <property type="entry name" value="WD40_PAC1"/>
</dbReference>
<dbReference type="PANTHER" id="PTHR19878">
    <property type="entry name" value="AUTOPHAGY PROTEIN 16-LIKE"/>
    <property type="match status" value="1"/>
</dbReference>
<dbReference type="Pfam" id="PF00400">
    <property type="entry name" value="WD40"/>
    <property type="match status" value="1"/>
</dbReference>